<dbReference type="PIRSF" id="PIRSF006181">
    <property type="entry name" value="EbsC_YbaK"/>
    <property type="match status" value="1"/>
</dbReference>
<dbReference type="Proteomes" id="UP000774130">
    <property type="component" value="Unassembled WGS sequence"/>
</dbReference>
<evidence type="ECO:0000256" key="1">
    <source>
        <dbReference type="ARBA" id="ARBA00022917"/>
    </source>
</evidence>
<feature type="domain" description="YbaK/aminoacyl-tRNA synthetase-associated" evidence="3">
    <location>
        <begin position="37"/>
        <end position="149"/>
    </location>
</feature>
<dbReference type="EC" id="4.2.-.-" evidence="2"/>
<dbReference type="PANTHER" id="PTHR30411">
    <property type="entry name" value="CYTOPLASMIC PROTEIN"/>
    <property type="match status" value="1"/>
</dbReference>
<organism evidence="4 5">
    <name type="scientific">Enterococcus alishanensis</name>
    <dbReference type="NCBI Taxonomy" id="1303817"/>
    <lineage>
        <taxon>Bacteria</taxon>
        <taxon>Bacillati</taxon>
        <taxon>Bacillota</taxon>
        <taxon>Bacilli</taxon>
        <taxon>Lactobacillales</taxon>
        <taxon>Enterococcaceae</taxon>
        <taxon>Enterococcus</taxon>
    </lineage>
</organism>
<gene>
    <name evidence="4" type="primary">ybaK</name>
    <name evidence="4" type="ORF">KUA55_17430</name>
</gene>
<dbReference type="InterPro" id="IPR004369">
    <property type="entry name" value="Prolyl-tRNA_editing_YbaK/EbsC"/>
</dbReference>
<accession>A0ABS6THS8</accession>
<comment type="similarity">
    <text evidence="2">Belongs to the prolyl-tRNA editing family. YbaK/EbsC subfamily.</text>
</comment>
<keyword evidence="2" id="KW-0456">Lyase</keyword>
<protein>
    <recommendedName>
        <fullName evidence="2">Cys-tRNA(Pro)/Cys-tRNA(Cys) deacylase</fullName>
        <ecNumber evidence="2">4.2.-.-</ecNumber>
    </recommendedName>
</protein>
<reference evidence="4 5" key="1">
    <citation type="submission" date="2021-06" db="EMBL/GenBank/DDBJ databases">
        <title>Enterococcus alishanensis sp. nov., a novel lactic acid bacterium isolated from fresh coffee beans.</title>
        <authorList>
            <person name="Chen Y.-S."/>
        </authorList>
    </citation>
    <scope>NUCLEOTIDE SEQUENCE [LARGE SCALE GENOMIC DNA]</scope>
    <source>
        <strain evidence="4 5">ALS3</strain>
    </source>
</reference>
<dbReference type="Pfam" id="PF04073">
    <property type="entry name" value="tRNA_edit"/>
    <property type="match status" value="1"/>
</dbReference>
<dbReference type="InterPro" id="IPR007214">
    <property type="entry name" value="YbaK/aa-tRNA-synth-assoc-dom"/>
</dbReference>
<sequence>MAKKKQVKTNAIRLIEQKKISYVEHQYEWSENDLSARHVPEQVGIEAARIFKTLVAVGNASGPIVAVIPSDHELDLKKLAKASGNKKVEMLHVKDLESLTGYIRGGCSPIGMKKLFPTFMAVEAASYDTITVSAGKRGLQIEIAPNAILEITKGQTVDLIQN</sequence>
<proteinExistence type="inferred from homology"/>
<evidence type="ECO:0000256" key="2">
    <source>
        <dbReference type="PIRNR" id="PIRNR006181"/>
    </source>
</evidence>
<dbReference type="NCBIfam" id="TIGR00011">
    <property type="entry name" value="YbaK_EbsC"/>
    <property type="match status" value="1"/>
</dbReference>
<dbReference type="EMBL" id="JAHUZB010000012">
    <property type="protein sequence ID" value="MBV7392441.1"/>
    <property type="molecule type" value="Genomic_DNA"/>
</dbReference>
<comment type="caution">
    <text evidence="4">The sequence shown here is derived from an EMBL/GenBank/DDBJ whole genome shotgun (WGS) entry which is preliminary data.</text>
</comment>
<dbReference type="CDD" id="cd00002">
    <property type="entry name" value="YbaK_deacylase"/>
    <property type="match status" value="1"/>
</dbReference>
<dbReference type="PANTHER" id="PTHR30411:SF0">
    <property type="entry name" value="CYS-TRNA(PRO)_CYS-TRNA(CYS) DEACYLASE YBAK"/>
    <property type="match status" value="1"/>
</dbReference>
<name>A0ABS6THS8_9ENTE</name>
<keyword evidence="5" id="KW-1185">Reference proteome</keyword>
<keyword evidence="1 2" id="KW-0648">Protein biosynthesis</keyword>
<evidence type="ECO:0000313" key="5">
    <source>
        <dbReference type="Proteomes" id="UP000774130"/>
    </source>
</evidence>
<evidence type="ECO:0000259" key="3">
    <source>
        <dbReference type="Pfam" id="PF04073"/>
    </source>
</evidence>
<dbReference type="RefSeq" id="WP_218327678.1">
    <property type="nucleotide sequence ID" value="NZ_JAHUZB010000012.1"/>
</dbReference>
<evidence type="ECO:0000313" key="4">
    <source>
        <dbReference type="EMBL" id="MBV7392441.1"/>
    </source>
</evidence>